<dbReference type="RefSeq" id="XP_046601817.1">
    <property type="nucleotide sequence ID" value="XM_046745861.1"/>
</dbReference>
<keyword evidence="2" id="KW-1185">Reference proteome</keyword>
<name>A0ABM3GNG0_NEOLC</name>
<dbReference type="InterPro" id="IPR031578">
    <property type="entry name" value="TipE"/>
</dbReference>
<evidence type="ECO:0000313" key="2">
    <source>
        <dbReference type="Proteomes" id="UP000829291"/>
    </source>
</evidence>
<dbReference type="Proteomes" id="UP000829291">
    <property type="component" value="Chromosome 7"/>
</dbReference>
<dbReference type="GeneID" id="107226767"/>
<protein>
    <submittedName>
        <fullName evidence="3 4">Protein tipE isoform X1</fullName>
    </submittedName>
</protein>
<reference evidence="3 4" key="1">
    <citation type="submission" date="2025-05" db="UniProtKB">
        <authorList>
            <consortium name="RefSeq"/>
        </authorList>
    </citation>
    <scope>IDENTIFICATION</scope>
    <source>
        <tissue evidence="3 4">Thorax and Abdomen</tissue>
    </source>
</reference>
<organism evidence="2 4">
    <name type="scientific">Neodiprion lecontei</name>
    <name type="common">Redheaded pine sawfly</name>
    <dbReference type="NCBI Taxonomy" id="441921"/>
    <lineage>
        <taxon>Eukaryota</taxon>
        <taxon>Metazoa</taxon>
        <taxon>Ecdysozoa</taxon>
        <taxon>Arthropoda</taxon>
        <taxon>Hexapoda</taxon>
        <taxon>Insecta</taxon>
        <taxon>Pterygota</taxon>
        <taxon>Neoptera</taxon>
        <taxon>Endopterygota</taxon>
        <taxon>Hymenoptera</taxon>
        <taxon>Tenthredinoidea</taxon>
        <taxon>Diprionidae</taxon>
        <taxon>Diprioninae</taxon>
        <taxon>Neodiprion</taxon>
    </lineage>
</organism>
<feature type="transmembrane region" description="Helical" evidence="1">
    <location>
        <begin position="36"/>
        <end position="57"/>
    </location>
</feature>
<dbReference type="Pfam" id="PF16972">
    <property type="entry name" value="TipE"/>
    <property type="match status" value="2"/>
</dbReference>
<feature type="transmembrane region" description="Helical" evidence="1">
    <location>
        <begin position="193"/>
        <end position="216"/>
    </location>
</feature>
<accession>A0ABM3GNG0</accession>
<keyword evidence="1" id="KW-0472">Membrane</keyword>
<dbReference type="PANTHER" id="PTHR12335:SF5">
    <property type="entry name" value="IP20336P"/>
    <property type="match status" value="1"/>
</dbReference>
<keyword evidence="1" id="KW-0812">Transmembrane</keyword>
<dbReference type="PANTHER" id="PTHR12335">
    <property type="entry name" value="TIPE PROTEIN TEMPERATURE-INDUCED PARALYTIC E"/>
    <property type="match status" value="1"/>
</dbReference>
<gene>
    <name evidence="3 4" type="primary">LOC107226767</name>
</gene>
<evidence type="ECO:0000313" key="3">
    <source>
        <dbReference type="RefSeq" id="XP_046601816.1"/>
    </source>
</evidence>
<keyword evidence="1" id="KW-1133">Transmembrane helix</keyword>
<dbReference type="RefSeq" id="XP_046601816.1">
    <property type="nucleotide sequence ID" value="XM_046745860.1"/>
</dbReference>
<proteinExistence type="predicted"/>
<evidence type="ECO:0000313" key="4">
    <source>
        <dbReference type="RefSeq" id="XP_046601817.1"/>
    </source>
</evidence>
<evidence type="ECO:0000256" key="1">
    <source>
        <dbReference type="SAM" id="Phobius"/>
    </source>
</evidence>
<sequence>MGSQEGEAKSTASVTGVLPMVEVASLMEKAKFYTSLCLGTTAILAVFAFLFLIPFVVEPAISTILADFSPHAVACVATDHVYAEGLRNCSWASCREGCTSAALRCHQIRVNYSRVPYEEFLAKPAGLIPWDVANTKFFVNTEGCGYPPRVNCSEFARKFGYGNMGKIFPCFYSRTHPETVVARYSWDENLRHLVMALVAPIVLFAVSLGVLCYWYCPPIGRRCGSPGRPLIDKYARKEDFSQYTASSLRTNSRKTKRSTDCCQGLIPQRGNDADHVEQREDFILRTVYFASDPMSSPAYLYDDFAQVYNDRQELSATRRKKYSSRLLIFELYNLRK</sequence>